<evidence type="ECO:0008006" key="3">
    <source>
        <dbReference type="Google" id="ProtNLM"/>
    </source>
</evidence>
<dbReference type="AlphaFoldDB" id="A3JZG7"/>
<accession>A3JZG7</accession>
<reference evidence="1 2" key="1">
    <citation type="submission" date="2006-06" db="EMBL/GenBank/DDBJ databases">
        <authorList>
            <person name="Moran M.A."/>
            <person name="Ferriera S."/>
            <person name="Johnson J."/>
            <person name="Kravitz S."/>
            <person name="Beeson K."/>
            <person name="Sutton G."/>
            <person name="Rogers Y.-H."/>
            <person name="Friedman R."/>
            <person name="Frazier M."/>
            <person name="Venter J.C."/>
        </authorList>
    </citation>
    <scope>NUCLEOTIDE SEQUENCE [LARGE SCALE GENOMIC DNA]</scope>
    <source>
        <strain evidence="1 2">E-37</strain>
    </source>
</reference>
<evidence type="ECO:0000313" key="2">
    <source>
        <dbReference type="Proteomes" id="UP000005713"/>
    </source>
</evidence>
<dbReference type="EMBL" id="AAYA01000002">
    <property type="protein sequence ID" value="EBA09870.1"/>
    <property type="molecule type" value="Genomic_DNA"/>
</dbReference>
<comment type="caution">
    <text evidence="1">The sequence shown here is derived from an EMBL/GenBank/DDBJ whole genome shotgun (WGS) entry which is preliminary data.</text>
</comment>
<organism evidence="1 2">
    <name type="scientific">Sagittula stellata (strain ATCC 700073 / DSM 11524 / E-37)</name>
    <dbReference type="NCBI Taxonomy" id="388399"/>
    <lineage>
        <taxon>Bacteria</taxon>
        <taxon>Pseudomonadati</taxon>
        <taxon>Pseudomonadota</taxon>
        <taxon>Alphaproteobacteria</taxon>
        <taxon>Rhodobacterales</taxon>
        <taxon>Roseobacteraceae</taxon>
        <taxon>Sagittula</taxon>
    </lineage>
</organism>
<protein>
    <recommendedName>
        <fullName evidence="3">CHRD domain-containing protein</fullName>
    </recommendedName>
</protein>
<dbReference type="Proteomes" id="UP000005713">
    <property type="component" value="Unassembled WGS sequence"/>
</dbReference>
<sequence length="170" mass="17798">MRASHPTSANWGSTHEGWGAASLTYNRDEGRIIELVMTISGVAPDTLASAGPGGVLGPIHIHNYPQGGPDFFVQQMPGEIEATEDGFIYRVSNWTMEPAMVGPDHVDVDFVLSEIAAGNAYFGLHTTDAFCPGNKKEGVAGTCAAPGTALSGHITVLPAPDPNVLALVTR</sequence>
<gene>
    <name evidence="1" type="ORF">SSE37_08678</name>
</gene>
<evidence type="ECO:0000313" key="1">
    <source>
        <dbReference type="EMBL" id="EBA09870.1"/>
    </source>
</evidence>
<proteinExistence type="predicted"/>
<name>A3JZG7_SAGS3</name>
<keyword evidence="2" id="KW-1185">Reference proteome</keyword>